<gene>
    <name evidence="5" type="primary">rpsU</name>
    <name evidence="5" type="synonym">rps21</name>
    <name evidence="8" type="ORF">ISF26_23365</name>
</gene>
<reference evidence="8 9" key="1">
    <citation type="journal article" date="2021" name="Genome Biol. Evol.">
        <title>Complete Genome Sequencing of a Novel Gloeobacter Species from a Waterfall Cave in Mexico.</title>
        <authorList>
            <person name="Saw J.H."/>
            <person name="Cardona T."/>
            <person name="Montejano G."/>
        </authorList>
    </citation>
    <scope>NUCLEOTIDE SEQUENCE [LARGE SCALE GENOMIC DNA]</scope>
    <source>
        <strain evidence="8">MG652769</strain>
    </source>
</reference>
<accession>A0ABY3PLV3</accession>
<evidence type="ECO:0000313" key="9">
    <source>
        <dbReference type="Proteomes" id="UP001054846"/>
    </source>
</evidence>
<evidence type="ECO:0000256" key="7">
    <source>
        <dbReference type="SAM" id="MobiDB-lite"/>
    </source>
</evidence>
<dbReference type="InterPro" id="IPR018278">
    <property type="entry name" value="Ribosomal_bS21_CS"/>
</dbReference>
<dbReference type="EMBL" id="CP063845">
    <property type="protein sequence ID" value="UFP94632.1"/>
    <property type="molecule type" value="Genomic_DNA"/>
</dbReference>
<feature type="region of interest" description="Disordered" evidence="7">
    <location>
        <begin position="37"/>
        <end position="57"/>
    </location>
</feature>
<dbReference type="InterPro" id="IPR001911">
    <property type="entry name" value="Ribosomal_bS21"/>
</dbReference>
<dbReference type="GO" id="GO:0005840">
    <property type="term" value="C:ribosome"/>
    <property type="evidence" value="ECO:0007669"/>
    <property type="project" value="UniProtKB-KW"/>
</dbReference>
<dbReference type="PRINTS" id="PR00976">
    <property type="entry name" value="RIBOSOMALS21"/>
</dbReference>
<protein>
    <recommendedName>
        <fullName evidence="4 5">Small ribosomal subunit protein bS21</fullName>
    </recommendedName>
</protein>
<evidence type="ECO:0000256" key="4">
    <source>
        <dbReference type="ARBA" id="ARBA00035135"/>
    </source>
</evidence>
<dbReference type="HAMAP" id="MF_00358">
    <property type="entry name" value="Ribosomal_bS21"/>
    <property type="match status" value="1"/>
</dbReference>
<organism evidence="8 9">
    <name type="scientific">Gloeobacter morelensis MG652769</name>
    <dbReference type="NCBI Taxonomy" id="2781736"/>
    <lineage>
        <taxon>Bacteria</taxon>
        <taxon>Bacillati</taxon>
        <taxon>Cyanobacteriota</taxon>
        <taxon>Cyanophyceae</taxon>
        <taxon>Gloeobacterales</taxon>
        <taxon>Gloeobacteraceae</taxon>
        <taxon>Gloeobacter</taxon>
        <taxon>Gloeobacter morelensis</taxon>
    </lineage>
</organism>
<dbReference type="PANTHER" id="PTHR21109:SF22">
    <property type="entry name" value="SMALL RIBOSOMAL SUBUNIT PROTEIN BS21"/>
    <property type="match status" value="1"/>
</dbReference>
<evidence type="ECO:0000256" key="5">
    <source>
        <dbReference type="HAMAP-Rule" id="MF_00358"/>
    </source>
</evidence>
<dbReference type="NCBIfam" id="TIGR00030">
    <property type="entry name" value="S21p"/>
    <property type="match status" value="1"/>
</dbReference>
<sequence length="57" mass="6869">MTEVRLGENESIESALKRFKKKIQKAGILSEIKRRERYEKPSARRKRKAEAARKRRR</sequence>
<name>A0ABY3PLV3_9CYAN</name>
<evidence type="ECO:0000256" key="3">
    <source>
        <dbReference type="ARBA" id="ARBA00023274"/>
    </source>
</evidence>
<dbReference type="RefSeq" id="WP_011142630.1">
    <property type="nucleotide sequence ID" value="NZ_CP063845.1"/>
</dbReference>
<evidence type="ECO:0000256" key="1">
    <source>
        <dbReference type="ARBA" id="ARBA00006640"/>
    </source>
</evidence>
<dbReference type="InterPro" id="IPR038380">
    <property type="entry name" value="Ribosomal_bS21_sf"/>
</dbReference>
<dbReference type="PROSITE" id="PS01181">
    <property type="entry name" value="RIBOSOMAL_S21"/>
    <property type="match status" value="1"/>
</dbReference>
<dbReference type="Gene3D" id="1.20.5.1150">
    <property type="entry name" value="Ribosomal protein S8"/>
    <property type="match status" value="1"/>
</dbReference>
<comment type="similarity">
    <text evidence="1 5 6">Belongs to the bacterial ribosomal protein bS21 family.</text>
</comment>
<dbReference type="Proteomes" id="UP001054846">
    <property type="component" value="Chromosome"/>
</dbReference>
<keyword evidence="9" id="KW-1185">Reference proteome</keyword>
<keyword evidence="2 5" id="KW-0689">Ribosomal protein</keyword>
<keyword evidence="3 5" id="KW-0687">Ribonucleoprotein</keyword>
<evidence type="ECO:0000256" key="6">
    <source>
        <dbReference type="RuleBase" id="RU000667"/>
    </source>
</evidence>
<feature type="compositionally biased region" description="Basic residues" evidence="7">
    <location>
        <begin position="43"/>
        <end position="57"/>
    </location>
</feature>
<evidence type="ECO:0000256" key="2">
    <source>
        <dbReference type="ARBA" id="ARBA00022980"/>
    </source>
</evidence>
<evidence type="ECO:0000313" key="8">
    <source>
        <dbReference type="EMBL" id="UFP94632.1"/>
    </source>
</evidence>
<proteinExistence type="inferred from homology"/>
<dbReference type="Pfam" id="PF01165">
    <property type="entry name" value="Ribosomal_S21"/>
    <property type="match status" value="1"/>
</dbReference>
<dbReference type="PANTHER" id="PTHR21109">
    <property type="entry name" value="MITOCHONDRIAL 28S RIBOSOMAL PROTEIN S21"/>
    <property type="match status" value="1"/>
</dbReference>